<reference evidence="7" key="1">
    <citation type="submission" date="2007-07" db="EMBL/GenBank/DDBJ databases">
        <title>PCAP assembly of the Caenorhabditis remanei genome.</title>
        <authorList>
            <consortium name="The Caenorhabditis remanei Sequencing Consortium"/>
            <person name="Wilson R.K."/>
        </authorList>
    </citation>
    <scope>NUCLEOTIDE SEQUENCE [LARGE SCALE GENOMIC DNA]</scope>
    <source>
        <strain evidence="7">PB4641</strain>
    </source>
</reference>
<keyword evidence="8" id="KW-1185">Reference proteome</keyword>
<organism evidence="8">
    <name type="scientific">Caenorhabditis remanei</name>
    <name type="common">Caenorhabditis vulgaris</name>
    <dbReference type="NCBI Taxonomy" id="31234"/>
    <lineage>
        <taxon>Eukaryota</taxon>
        <taxon>Metazoa</taxon>
        <taxon>Ecdysozoa</taxon>
        <taxon>Nematoda</taxon>
        <taxon>Chromadorea</taxon>
        <taxon>Rhabditida</taxon>
        <taxon>Rhabditina</taxon>
        <taxon>Rhabditomorpha</taxon>
        <taxon>Rhabditoidea</taxon>
        <taxon>Rhabditidae</taxon>
        <taxon>Peloderinae</taxon>
        <taxon>Caenorhabditis</taxon>
    </lineage>
</organism>
<dbReference type="PANTHER" id="PTHR22751">
    <property type="entry name" value="G-PROTEIN COUPLED RECEPTOR-RELATED"/>
    <property type="match status" value="1"/>
</dbReference>
<proteinExistence type="predicted"/>
<dbReference type="AlphaFoldDB" id="E3LID8"/>
<evidence type="ECO:0000259" key="6">
    <source>
        <dbReference type="PROSITE" id="PS50262"/>
    </source>
</evidence>
<evidence type="ECO:0000256" key="2">
    <source>
        <dbReference type="ARBA" id="ARBA00022692"/>
    </source>
</evidence>
<dbReference type="PROSITE" id="PS50262">
    <property type="entry name" value="G_PROTEIN_RECEP_F1_2"/>
    <property type="match status" value="1"/>
</dbReference>
<name>E3LID8_CAERE</name>
<evidence type="ECO:0000256" key="1">
    <source>
        <dbReference type="ARBA" id="ARBA00004370"/>
    </source>
</evidence>
<protein>
    <recommendedName>
        <fullName evidence="6">G-protein coupled receptors family 1 profile domain-containing protein</fullName>
    </recommendedName>
</protein>
<dbReference type="OMA" id="VHCFICF"/>
<feature type="transmembrane region" description="Helical" evidence="5">
    <location>
        <begin position="304"/>
        <end position="333"/>
    </location>
</feature>
<keyword evidence="2 5" id="KW-0812">Transmembrane</keyword>
<keyword evidence="4 5" id="KW-0472">Membrane</keyword>
<dbReference type="Gene3D" id="1.20.1070.10">
    <property type="entry name" value="Rhodopsin 7-helix transmembrane proteins"/>
    <property type="match status" value="1"/>
</dbReference>
<dbReference type="GO" id="GO:0016020">
    <property type="term" value="C:membrane"/>
    <property type="evidence" value="ECO:0007669"/>
    <property type="project" value="UniProtKB-SubCell"/>
</dbReference>
<dbReference type="Pfam" id="PF10324">
    <property type="entry name" value="7TM_GPCR_Srw"/>
    <property type="match status" value="1"/>
</dbReference>
<dbReference type="OrthoDB" id="5864054at2759"/>
<gene>
    <name evidence="7" type="ORF">CRE_08940</name>
</gene>
<dbReference type="GO" id="GO:0008528">
    <property type="term" value="F:G protein-coupled peptide receptor activity"/>
    <property type="evidence" value="ECO:0007669"/>
    <property type="project" value="InterPro"/>
</dbReference>
<dbReference type="eggNOG" id="ENOG502R39U">
    <property type="taxonomic scope" value="Eukaryota"/>
</dbReference>
<feature type="transmembrane region" description="Helical" evidence="5">
    <location>
        <begin position="39"/>
        <end position="56"/>
    </location>
</feature>
<feature type="transmembrane region" description="Helical" evidence="5">
    <location>
        <begin position="150"/>
        <end position="175"/>
    </location>
</feature>
<dbReference type="EMBL" id="DS268409">
    <property type="protein sequence ID" value="EFO95307.1"/>
    <property type="molecule type" value="Genomic_DNA"/>
</dbReference>
<evidence type="ECO:0000256" key="3">
    <source>
        <dbReference type="ARBA" id="ARBA00022989"/>
    </source>
</evidence>
<dbReference type="InParanoid" id="E3LID8"/>
<feature type="transmembrane region" description="Helical" evidence="5">
    <location>
        <begin position="222"/>
        <end position="245"/>
    </location>
</feature>
<dbReference type="SUPFAM" id="SSF81321">
    <property type="entry name" value="Family A G protein-coupled receptor-like"/>
    <property type="match status" value="1"/>
</dbReference>
<keyword evidence="3 5" id="KW-1133">Transmembrane helix</keyword>
<dbReference type="InterPro" id="IPR017452">
    <property type="entry name" value="GPCR_Rhodpsn_7TM"/>
</dbReference>
<dbReference type="Proteomes" id="UP000008281">
    <property type="component" value="Unassembled WGS sequence"/>
</dbReference>
<dbReference type="InterPro" id="IPR019427">
    <property type="entry name" value="7TM_GPCR_serpentine_rcpt_Srw"/>
</dbReference>
<evidence type="ECO:0000313" key="7">
    <source>
        <dbReference type="EMBL" id="EFO95307.1"/>
    </source>
</evidence>
<feature type="transmembrane region" description="Helical" evidence="5">
    <location>
        <begin position="273"/>
        <end position="298"/>
    </location>
</feature>
<dbReference type="STRING" id="31234.E3LID8"/>
<comment type="subcellular location">
    <subcellularLocation>
        <location evidence="1">Membrane</location>
    </subcellularLocation>
</comment>
<dbReference type="CDD" id="cd14978">
    <property type="entry name" value="7tmA_FMRFamide_R-like"/>
    <property type="match status" value="1"/>
</dbReference>
<dbReference type="PANTHER" id="PTHR22751:SF166">
    <property type="entry name" value="G-PROTEIN COUPLED RECEPTORS FAMILY 1 PROFILE DOMAIN-CONTAINING PROTEIN"/>
    <property type="match status" value="1"/>
</dbReference>
<dbReference type="HOGENOM" id="CLU_043715_0_1_1"/>
<accession>E3LID8</accession>
<evidence type="ECO:0000256" key="5">
    <source>
        <dbReference type="SAM" id="Phobius"/>
    </source>
</evidence>
<sequence length="361" mass="41741">MTERNSRYFPDFNNDTSHFLWDLNKFINSIFVTFPNLELFVATMGIVTNIFHLIVLTRKSMMTSSTNVLLIGIGVHDLSVMLSVLAPMVDRADINGCDLPPSELRVYIELFSYSITDLSRRCSLWLGVSLALVRYLCLKSTRKLRPAKLGLIRFGWYIIIILTLISFLFTVPFHFRLTVVDFADWHPKPECGFPENFTVREYGYLQRPIYYENNVLVLKFNFLLNGIFSKILPCILFIFLGFFLAKELKYVKESRKSIVKVNVSKKRPRTTKLVIYMTISYLLAEFPAGIIIILQYALVETPGFLVLLSSLTLLFNFLNTLNATVHCFICFTMSIHYRNTVKRILYCSVKSVAEIRPFSRS</sequence>
<feature type="domain" description="G-protein coupled receptors family 1 profile" evidence="6">
    <location>
        <begin position="48"/>
        <end position="330"/>
    </location>
</feature>
<evidence type="ECO:0000313" key="8">
    <source>
        <dbReference type="Proteomes" id="UP000008281"/>
    </source>
</evidence>
<evidence type="ECO:0000256" key="4">
    <source>
        <dbReference type="ARBA" id="ARBA00023136"/>
    </source>
</evidence>